<dbReference type="RefSeq" id="WP_143873878.1">
    <property type="nucleotide sequence ID" value="NZ_CP041661.1"/>
</dbReference>
<feature type="transmembrane region" description="Helical" evidence="6">
    <location>
        <begin position="75"/>
        <end position="101"/>
    </location>
</feature>
<dbReference type="InterPro" id="IPR000849">
    <property type="entry name" value="Sugar_P_transporter"/>
</dbReference>
<evidence type="ECO:0000256" key="2">
    <source>
        <dbReference type="ARBA" id="ARBA00022692"/>
    </source>
</evidence>
<accession>A0ABV1REE3</accession>
<dbReference type="InterPro" id="IPR050382">
    <property type="entry name" value="MFS_Na/Anion_cotransporter"/>
</dbReference>
<dbReference type="Proteomes" id="UP001467690">
    <property type="component" value="Unassembled WGS sequence"/>
</dbReference>
<dbReference type="EMBL" id="JBELOE010000102">
    <property type="protein sequence ID" value="MER2491290.1"/>
    <property type="molecule type" value="Genomic_DNA"/>
</dbReference>
<evidence type="ECO:0000256" key="3">
    <source>
        <dbReference type="ARBA" id="ARBA00022989"/>
    </source>
</evidence>
<feature type="transmembrane region" description="Helical" evidence="6">
    <location>
        <begin position="44"/>
        <end position="63"/>
    </location>
</feature>
<evidence type="ECO:0000313" key="9">
    <source>
        <dbReference type="Proteomes" id="UP001467690"/>
    </source>
</evidence>
<reference evidence="8 9" key="1">
    <citation type="submission" date="2024-06" db="EMBL/GenBank/DDBJ databases">
        <authorList>
            <person name="Chen R.Y."/>
        </authorList>
    </citation>
    <scope>NUCLEOTIDE SEQUENCE [LARGE SCALE GENOMIC DNA]</scope>
    <source>
        <strain evidence="8 9">D2</strain>
    </source>
</reference>
<comment type="caution">
    <text evidence="8">The sequence shown here is derived from an EMBL/GenBank/DDBJ whole genome shotgun (WGS) entry which is preliminary data.</text>
</comment>
<dbReference type="Pfam" id="PF07690">
    <property type="entry name" value="MFS_1"/>
    <property type="match status" value="1"/>
</dbReference>
<name>A0ABV1REE3_9ALTE</name>
<keyword evidence="4 6" id="KW-0472">Membrane</keyword>
<feature type="transmembrane region" description="Helical" evidence="6">
    <location>
        <begin position="158"/>
        <end position="181"/>
    </location>
</feature>
<dbReference type="PROSITE" id="PS50850">
    <property type="entry name" value="MFS"/>
    <property type="match status" value="1"/>
</dbReference>
<organism evidence="8 9">
    <name type="scientific">Catenovulum sediminis</name>
    <dbReference type="NCBI Taxonomy" id="1740262"/>
    <lineage>
        <taxon>Bacteria</taxon>
        <taxon>Pseudomonadati</taxon>
        <taxon>Pseudomonadota</taxon>
        <taxon>Gammaproteobacteria</taxon>
        <taxon>Alteromonadales</taxon>
        <taxon>Alteromonadaceae</taxon>
        <taxon>Catenovulum</taxon>
    </lineage>
</organism>
<feature type="transmembrane region" description="Helical" evidence="6">
    <location>
        <begin position="275"/>
        <end position="296"/>
    </location>
</feature>
<comment type="similarity">
    <text evidence="5">Belongs to the major facilitator superfamily. Phthalate permease family.</text>
</comment>
<evidence type="ECO:0000256" key="6">
    <source>
        <dbReference type="SAM" id="Phobius"/>
    </source>
</evidence>
<sequence>MKHLRWLVVSLVSFATIINYIDRTALSVMWPSVAEDLGMDSHDYANIMSVFLIAYAVGQALFGKIFDLVGTRIGFLLSIVVWSVSIALHAVATSVASFSLFRVLLGLGEAGNWPGATKANAEWFPIRERALAQGIFGAGASMGSIIAPPLVAALYAFFGWQATFIIVASLGFVWLIPWLIVYKCGPDAHPWITEEERQYILTGQKAVELDDKIDELKVDEYVPTLKQLLSHRQSWSVILGRFFIEPIWWLFVAWLPLYLNDKFGFNVKEIGASAWIPYVGAAIGAIFGGWLSGRLIKSGWSVNKARKTVVALGGACMLPALLATSVASSPMLAMGLIAIILFGFQTAINNIQTLPSDYFSGKSVASLAGISGAVGVVSVITAIQIVPIITQDGTYYLPFFILGASLVPLMLIAVLLVGGKIKPVKRKDEPMNGAHSVTEH</sequence>
<feature type="transmembrane region" description="Helical" evidence="6">
    <location>
        <begin position="363"/>
        <end position="389"/>
    </location>
</feature>
<dbReference type="SUPFAM" id="SSF103473">
    <property type="entry name" value="MFS general substrate transporter"/>
    <property type="match status" value="1"/>
</dbReference>
<keyword evidence="9" id="KW-1185">Reference proteome</keyword>
<dbReference type="PIRSF" id="PIRSF002808">
    <property type="entry name" value="Hexose_phosphate_transp"/>
    <property type="match status" value="1"/>
</dbReference>
<evidence type="ECO:0000313" key="8">
    <source>
        <dbReference type="EMBL" id="MER2491290.1"/>
    </source>
</evidence>
<evidence type="ECO:0000256" key="1">
    <source>
        <dbReference type="ARBA" id="ARBA00004141"/>
    </source>
</evidence>
<comment type="subcellular location">
    <subcellularLocation>
        <location evidence="1">Membrane</location>
        <topology evidence="1">Multi-pass membrane protein</topology>
    </subcellularLocation>
</comment>
<dbReference type="CDD" id="cd17319">
    <property type="entry name" value="MFS_ExuT_GudP_like"/>
    <property type="match status" value="1"/>
</dbReference>
<gene>
    <name evidence="8" type="ORF">ABS311_05270</name>
</gene>
<feature type="domain" description="Major facilitator superfamily (MFS) profile" evidence="7">
    <location>
        <begin position="8"/>
        <end position="422"/>
    </location>
</feature>
<keyword evidence="2 6" id="KW-0812">Transmembrane</keyword>
<dbReference type="InterPro" id="IPR011701">
    <property type="entry name" value="MFS"/>
</dbReference>
<proteinExistence type="inferred from homology"/>
<feature type="transmembrane region" description="Helical" evidence="6">
    <location>
        <begin position="332"/>
        <end position="351"/>
    </location>
</feature>
<feature type="transmembrane region" description="Helical" evidence="6">
    <location>
        <begin position="308"/>
        <end position="326"/>
    </location>
</feature>
<dbReference type="PANTHER" id="PTHR11662">
    <property type="entry name" value="SOLUTE CARRIER FAMILY 17"/>
    <property type="match status" value="1"/>
</dbReference>
<dbReference type="InterPro" id="IPR036259">
    <property type="entry name" value="MFS_trans_sf"/>
</dbReference>
<evidence type="ECO:0000256" key="5">
    <source>
        <dbReference type="ARBA" id="ARBA00038514"/>
    </source>
</evidence>
<dbReference type="InterPro" id="IPR020846">
    <property type="entry name" value="MFS_dom"/>
</dbReference>
<dbReference type="PANTHER" id="PTHR11662:SF285">
    <property type="entry name" value="HEXURONATE TRANSPORTER"/>
    <property type="match status" value="1"/>
</dbReference>
<dbReference type="Gene3D" id="1.20.1250.20">
    <property type="entry name" value="MFS general substrate transporter like domains"/>
    <property type="match status" value="2"/>
</dbReference>
<protein>
    <submittedName>
        <fullName evidence="8">MFS transporter</fullName>
    </submittedName>
</protein>
<keyword evidence="3 6" id="KW-1133">Transmembrane helix</keyword>
<evidence type="ECO:0000256" key="4">
    <source>
        <dbReference type="ARBA" id="ARBA00023136"/>
    </source>
</evidence>
<feature type="transmembrane region" description="Helical" evidence="6">
    <location>
        <begin position="235"/>
        <end position="255"/>
    </location>
</feature>
<evidence type="ECO:0000259" key="7">
    <source>
        <dbReference type="PROSITE" id="PS50850"/>
    </source>
</evidence>
<feature type="transmembrane region" description="Helical" evidence="6">
    <location>
        <begin position="395"/>
        <end position="417"/>
    </location>
</feature>